<keyword evidence="3" id="KW-1185">Reference proteome</keyword>
<gene>
    <name evidence="2" type="ordered locus">Hsero_0281</name>
</gene>
<accession>D8IW09</accession>
<dbReference type="KEGG" id="hse:Hsero_0281"/>
<evidence type="ECO:0000256" key="1">
    <source>
        <dbReference type="SAM" id="Phobius"/>
    </source>
</evidence>
<keyword evidence="1" id="KW-1133">Transmembrane helix</keyword>
<dbReference type="eggNOG" id="ENOG502Z8KG">
    <property type="taxonomic scope" value="Bacteria"/>
</dbReference>
<proteinExistence type="predicted"/>
<feature type="transmembrane region" description="Helical" evidence="1">
    <location>
        <begin position="51"/>
        <end position="69"/>
    </location>
</feature>
<evidence type="ECO:0000313" key="3">
    <source>
        <dbReference type="Proteomes" id="UP000000329"/>
    </source>
</evidence>
<sequence>MSLRQRNIPRQIVLFVLVLIVTCFISLGWIYFLDQKQPRHWETGDVMNRLIYLALSIAALVVLTVTAVVHRSSRAVEVNEAPLVAGNEERFQVQVVGVQWLNPLMRRDYPAEWQLLWTLGIAKPNKDDDEVQRDPATFTSVQPIAPLSFNFRREKIFEDGSSVFPGFLSDYVRKIIKPIGRQYALNGSYFYTIQPENRKRWRELNGIRVEFAIPDVPMLTSDNATERTRKAFDAEFVFYDPELSTANIPADVNITRGGASAGFTSLSAGMDYLEAHPDKTVWVMNMDAPEFPEYGRISENCTLLILAGPKFNTEREPLAWIARPAVRSTEDFAPAEGESRTALAWKSAIQSAAEQANISPSDIRYVIHDAGKGSEEAGRRMGTLAQAMTQSLPELDVFKQAFNTSQLLGDMRAGTAITNVALAIAWAHHKGKPVMVAGTTETDRATAVVVTPPDRARVFDPEKNWFRARGEGYAYLPWWGLRKDLDWTTYMQGYSD</sequence>
<dbReference type="STRING" id="757424.Hsero_0281"/>
<dbReference type="HOGENOM" id="CLU_049851_0_0_4"/>
<protein>
    <submittedName>
        <fullName evidence="2">Transmembrane protein</fullName>
    </submittedName>
</protein>
<keyword evidence="1" id="KW-0472">Membrane</keyword>
<evidence type="ECO:0000313" key="2">
    <source>
        <dbReference type="EMBL" id="ADJ61807.1"/>
    </source>
</evidence>
<name>D8IW09_HERSS</name>
<reference evidence="2 3" key="1">
    <citation type="submission" date="2010-04" db="EMBL/GenBank/DDBJ databases">
        <title>The genome of Herbaspirillum seropedicae SmR1, an endophytic, nitrogen-fixing, plant-growth promoting beta-Proteobacteria.</title>
        <authorList>
            <person name="Pedrosa F.O."/>
            <person name="Monteiro R.A."/>
            <person name="Wassem R."/>
            <person name="Cruz L.M."/>
            <person name="Ayub R.A."/>
            <person name="Colauto N.B."/>
            <person name="Fernandez M.A."/>
            <person name="Fungaro M.H.P."/>
            <person name="Grisard E.C."/>
            <person name="Hungria M."/>
            <person name="Madeira H.M.F."/>
            <person name="Nodari R.O."/>
            <person name="Osaku C.A."/>
            <person name="Petzl-Erler M.L."/>
            <person name="Terenzi H."/>
            <person name="Vieira L.G.E."/>
            <person name="Almeida M.I.M."/>
            <person name="Alves L.R."/>
            <person name="Arantes O.M.N."/>
            <person name="Balsanelli E."/>
            <person name="Barcellos F.G."/>
            <person name="Baura V.A."/>
            <person name="Binde D.R."/>
            <person name="Campo R.J."/>
            <person name="Chubatsu L.S."/>
            <person name="Chueire L.M.O."/>
            <person name="Ciferri R.R."/>
            <person name="Correa L.C."/>
            <person name="da Conceicao Silva J.L."/>
            <person name="Dabul A.N.G."/>
            <person name="Dambros B.P."/>
            <person name="Faoro H."/>
            <person name="Favetti A."/>
            <person name="Friedermann G."/>
            <person name="Furlaneto M.C."/>
            <person name="Gasques L.S."/>
            <person name="Gimenes C.C.T."/>
            <person name="Gioppo N.M.R."/>
            <person name="Glienke-Blanco C."/>
            <person name="Godoy L.P."/>
            <person name="Guerra M.P."/>
            <person name="Karp S."/>
            <person name="Kava-Cordeiro V."/>
            <person name="Margarido V.P."/>
            <person name="Mathioni S.M."/>
            <person name="Menck-Soares M.A."/>
            <person name="Murace N.K."/>
            <person name="Nicolas M.F."/>
            <person name="Oliveira C.E.C."/>
            <person name="Pagnan N.A.B."/>
            <person name="Pamphile J.A."/>
            <person name="Patussi E.V."/>
            <person name="Pereira L.F.P."/>
            <person name="Pereira-Ferrari L."/>
            <person name="Pinto F.G.S."/>
            <person name="Precoma C."/>
            <person name="Prioli A.J."/>
            <person name="Prioli S.M.A.P."/>
            <person name="Raittz R.T."/>
            <person name="Ramos H.J.O."/>
            <person name="Ribeiro E.M.S.F."/>
            <person name="Rigo L.U."/>
            <person name="Rocha C.L.M.S.C."/>
            <person name="Rocha S.N."/>
            <person name="Santos K."/>
            <person name="Satori D."/>
            <person name="Silva A.G."/>
            <person name="Simao R.C.G."/>
            <person name="Soares M.A.M."/>
            <person name="Souza E.M."/>
            <person name="Steffens M.B.R."/>
            <person name="Steindel M."/>
            <person name="Tadra-Sfeir M.Z."/>
            <person name="Takahashi E.K."/>
            <person name="Torres R.A."/>
            <person name="Valle J.S."/>
            <person name="Vernal J.I."/>
            <person name="Vilas-Boas L.A."/>
            <person name="Watanabe M.A.E."/>
            <person name="Weiss V.A."/>
            <person name="Yates M.A."/>
            <person name="Souza E.M."/>
        </authorList>
    </citation>
    <scope>NUCLEOTIDE SEQUENCE [LARGE SCALE GENOMIC DNA]</scope>
    <source>
        <strain evidence="2 3">SmR1</strain>
    </source>
</reference>
<feature type="transmembrane region" description="Helical" evidence="1">
    <location>
        <begin position="12"/>
        <end position="31"/>
    </location>
</feature>
<dbReference type="EMBL" id="CP002039">
    <property type="protein sequence ID" value="ADJ61807.1"/>
    <property type="molecule type" value="Genomic_DNA"/>
</dbReference>
<keyword evidence="1 2" id="KW-0812">Transmembrane</keyword>
<organism evidence="2 3">
    <name type="scientific">Herbaspirillum seropedicae (strain SmR1)</name>
    <dbReference type="NCBI Taxonomy" id="757424"/>
    <lineage>
        <taxon>Bacteria</taxon>
        <taxon>Pseudomonadati</taxon>
        <taxon>Pseudomonadota</taxon>
        <taxon>Betaproteobacteria</taxon>
        <taxon>Burkholderiales</taxon>
        <taxon>Oxalobacteraceae</taxon>
        <taxon>Herbaspirillum</taxon>
    </lineage>
</organism>
<dbReference type="AlphaFoldDB" id="D8IW09"/>
<dbReference type="Proteomes" id="UP000000329">
    <property type="component" value="Chromosome"/>
</dbReference>
<dbReference type="GeneID" id="29393499"/>
<dbReference type="RefSeq" id="WP_013232329.1">
    <property type="nucleotide sequence ID" value="NC_014323.1"/>
</dbReference>